<keyword evidence="2 4" id="KW-0808">Transferase</keyword>
<dbReference type="InterPro" id="IPR016181">
    <property type="entry name" value="Acyl_CoA_acyltransferase"/>
</dbReference>
<feature type="binding site" evidence="4">
    <location>
        <begin position="83"/>
        <end position="85"/>
    </location>
    <ligand>
        <name>acetyl-CoA</name>
        <dbReference type="ChEBI" id="CHEBI:57288"/>
    </ligand>
</feature>
<dbReference type="PANTHER" id="PTHR37817:SF1">
    <property type="entry name" value="N-ACETYLTRANSFERASE EIS"/>
    <property type="match status" value="1"/>
</dbReference>
<dbReference type="InterPro" id="IPR022902">
    <property type="entry name" value="NAcTrfase_Eis"/>
</dbReference>
<dbReference type="InterPro" id="IPR036527">
    <property type="entry name" value="SCP2_sterol-bd_dom_sf"/>
</dbReference>
<evidence type="ECO:0000313" key="6">
    <source>
        <dbReference type="EMBL" id="UZX25573.1"/>
    </source>
</evidence>
<protein>
    <submittedName>
        <fullName evidence="6">GNAT family N-acetyltransferase</fullName>
    </submittedName>
</protein>
<sequence length="407" mass="44324">MEIRPTTDQDLGVFVDTLHTAFGRFPDTPAEGGGGVWWSAFEMDRSLLALAEDGRPVGTAGAYSFELTLPGGALVPVGGVTAVGVLPSHRRRGTLGAMMRHQLGELRARGEFLSVLLASEAPIYGRFGYGPATYTQRLTVPRRQAAPAVPRAGGTADAPAAGSVEVLRRAECGEILEEVYDRYRRAQPGALSRPHRWWELRAGQPPISPAPRYVAVHRDADGVPDGYASYTIGESDTLTVDETIAADDAVFSSLARFVLEHDLVARVVFKHFPPEHPLRWQFEDFRAGEVSNHTDWLWVRLLDVPGALTARGWCADGELVLDVTDPFLGEHGRHLLTVRDGRADCVPTDREPDLSLDVRDLGAVYLGGTAPSTLVRAGHIRAHRPGAAAVADALFRGERVPHCLHWF</sequence>
<dbReference type="Proteomes" id="UP001164506">
    <property type="component" value="Chromosome"/>
</dbReference>
<evidence type="ECO:0000256" key="1">
    <source>
        <dbReference type="ARBA" id="ARBA00009213"/>
    </source>
</evidence>
<dbReference type="PROSITE" id="PS51186">
    <property type="entry name" value="GNAT"/>
    <property type="match status" value="1"/>
</dbReference>
<gene>
    <name evidence="6" type="ORF">LDH80_34880</name>
</gene>
<dbReference type="HAMAP" id="MF_01812">
    <property type="entry name" value="Eis"/>
    <property type="match status" value="1"/>
</dbReference>
<organism evidence="6 7">
    <name type="scientific">Streptomyces tanashiensis</name>
    <dbReference type="NCBI Taxonomy" id="67367"/>
    <lineage>
        <taxon>Bacteria</taxon>
        <taxon>Bacillati</taxon>
        <taxon>Actinomycetota</taxon>
        <taxon>Actinomycetes</taxon>
        <taxon>Kitasatosporales</taxon>
        <taxon>Streptomycetaceae</taxon>
        <taxon>Streptomyces</taxon>
    </lineage>
</organism>
<dbReference type="Pfam" id="PF13530">
    <property type="entry name" value="SCP2_2"/>
    <property type="match status" value="1"/>
</dbReference>
<feature type="active site" description="Proton donor" evidence="4">
    <location>
        <position position="124"/>
    </location>
</feature>
<dbReference type="RefSeq" id="WP_190102350.1">
    <property type="nucleotide sequence ID" value="NZ_BMUH01000002.1"/>
</dbReference>
<evidence type="ECO:0000256" key="2">
    <source>
        <dbReference type="ARBA" id="ARBA00022679"/>
    </source>
</evidence>
<reference evidence="6" key="1">
    <citation type="submission" date="2021-09" db="EMBL/GenBank/DDBJ databases">
        <title>Complete genome sequence and metabolic characterization of Streptomyces tanashiensis DSM 731 the producer of antibacterial Kalafungin and diverse secondary metabolites.</title>
        <authorList>
            <person name="Abbasi M.N."/>
            <person name="Anwar M.N."/>
            <person name="Alam K."/>
            <person name="Shoaib M."/>
            <person name="Lin Z."/>
            <person name="Hayat M."/>
            <person name="Ali M.I."/>
            <person name="Malik H.M.T."/>
            <person name="Ahmed I."/>
            <person name="Li A."/>
            <person name="Hailong Wang H."/>
            <person name="Zhang Y."/>
        </authorList>
    </citation>
    <scope>NUCLEOTIDE SEQUENCE</scope>
    <source>
        <strain evidence="6">Kala</strain>
    </source>
</reference>
<dbReference type="InterPro" id="IPR041380">
    <property type="entry name" value="Acetyltransf_17"/>
</dbReference>
<proteinExistence type="inferred from homology"/>
<dbReference type="PANTHER" id="PTHR37817">
    <property type="entry name" value="N-ACETYLTRANSFERASE EIS"/>
    <property type="match status" value="1"/>
</dbReference>
<dbReference type="InterPro" id="IPR000182">
    <property type="entry name" value="GNAT_dom"/>
</dbReference>
<dbReference type="Gene3D" id="3.30.1050.10">
    <property type="entry name" value="SCP2 sterol-binding domain"/>
    <property type="match status" value="1"/>
</dbReference>
<dbReference type="Pfam" id="PF13527">
    <property type="entry name" value="Acetyltransf_9"/>
    <property type="match status" value="1"/>
</dbReference>
<accession>A0ABY6R678</accession>
<dbReference type="Pfam" id="PF17668">
    <property type="entry name" value="Acetyltransf_17"/>
    <property type="match status" value="1"/>
</dbReference>
<feature type="binding site" evidence="4">
    <location>
        <begin position="91"/>
        <end position="96"/>
    </location>
    <ligand>
        <name>acetyl-CoA</name>
        <dbReference type="ChEBI" id="CHEBI:57288"/>
    </ligand>
</feature>
<dbReference type="SUPFAM" id="SSF55718">
    <property type="entry name" value="SCP-like"/>
    <property type="match status" value="1"/>
</dbReference>
<feature type="active site" description="Proton acceptor; via carboxylate" evidence="4">
    <location>
        <position position="407"/>
    </location>
</feature>
<comment type="subunit">
    <text evidence="4">Homohexamer; trimer of dimers.</text>
</comment>
<dbReference type="EMBL" id="CP084204">
    <property type="protein sequence ID" value="UZX25573.1"/>
    <property type="molecule type" value="Genomic_DNA"/>
</dbReference>
<dbReference type="Gene3D" id="3.40.630.30">
    <property type="match status" value="2"/>
</dbReference>
<comment type="similarity">
    <text evidence="1 4">Belongs to the acetyltransferase Eis family.</text>
</comment>
<name>A0ABY6R678_9ACTN</name>
<dbReference type="GeneID" id="95604735"/>
<evidence type="ECO:0000259" key="5">
    <source>
        <dbReference type="PROSITE" id="PS51186"/>
    </source>
</evidence>
<evidence type="ECO:0000313" key="7">
    <source>
        <dbReference type="Proteomes" id="UP001164506"/>
    </source>
</evidence>
<dbReference type="NCBIfam" id="NF002367">
    <property type="entry name" value="PRK01346.1-4"/>
    <property type="match status" value="1"/>
</dbReference>
<dbReference type="CDD" id="cd04301">
    <property type="entry name" value="NAT_SF"/>
    <property type="match status" value="1"/>
</dbReference>
<dbReference type="SUPFAM" id="SSF55729">
    <property type="entry name" value="Acyl-CoA N-acyltransferases (Nat)"/>
    <property type="match status" value="1"/>
</dbReference>
<feature type="binding site" evidence="4">
    <location>
        <begin position="119"/>
        <end position="120"/>
    </location>
    <ligand>
        <name>acetyl-CoA</name>
        <dbReference type="ChEBI" id="CHEBI:57288"/>
    </ligand>
</feature>
<feature type="domain" description="N-acetyltransferase" evidence="5">
    <location>
        <begin position="1"/>
        <end position="147"/>
    </location>
</feature>
<dbReference type="InterPro" id="IPR025559">
    <property type="entry name" value="Eis_dom"/>
</dbReference>
<keyword evidence="3 4" id="KW-0012">Acyltransferase</keyword>
<dbReference type="InterPro" id="IPR051554">
    <property type="entry name" value="Acetyltransferase_Eis"/>
</dbReference>
<evidence type="ECO:0000256" key="3">
    <source>
        <dbReference type="ARBA" id="ARBA00023315"/>
    </source>
</evidence>
<evidence type="ECO:0000256" key="4">
    <source>
        <dbReference type="HAMAP-Rule" id="MF_01812"/>
    </source>
</evidence>
<keyword evidence="7" id="KW-1185">Reference proteome</keyword>